<dbReference type="EMBL" id="CP012672">
    <property type="protein sequence ID" value="AUX29284.1"/>
    <property type="molecule type" value="Genomic_DNA"/>
</dbReference>
<reference evidence="2 3" key="1">
    <citation type="submission" date="2015-09" db="EMBL/GenBank/DDBJ databases">
        <title>Sorangium comparison.</title>
        <authorList>
            <person name="Zaburannyi N."/>
            <person name="Bunk B."/>
            <person name="Overmann J."/>
            <person name="Mueller R."/>
        </authorList>
    </citation>
    <scope>NUCLEOTIDE SEQUENCE [LARGE SCALE GENOMIC DNA]</scope>
    <source>
        <strain evidence="2 3">So ce836</strain>
    </source>
</reference>
<gene>
    <name evidence="2" type="ORF">SOCE836_013720</name>
</gene>
<accession>A0A4P2QH92</accession>
<dbReference type="AlphaFoldDB" id="A0A4P2QH92"/>
<protein>
    <submittedName>
        <fullName evidence="2">Uncharacterized protein</fullName>
    </submittedName>
</protein>
<sequence length="187" mass="20639">MKRLLSLGPRRFAIELADGREDGADRLGDRARDAAWLRQLFAEPQNRPALRRLLDDAAPASAVRRLADADVLGALSRLLLSGRVRLREAPLPWLPSYGGDEASADDQAPADAAPRAPRTELTWVEIRLIGEDDKPIPHERYRVELPDGSIREGSLDHEGRARLDGIDPGACLVTFPALDQEAWERVG</sequence>
<name>A0A4P2QH92_SORCE</name>
<evidence type="ECO:0000313" key="2">
    <source>
        <dbReference type="EMBL" id="AUX29284.1"/>
    </source>
</evidence>
<dbReference type="RefSeq" id="WP_129573470.1">
    <property type="nucleotide sequence ID" value="NZ_CP012672.1"/>
</dbReference>
<feature type="compositionally biased region" description="Low complexity" evidence="1">
    <location>
        <begin position="105"/>
        <end position="116"/>
    </location>
</feature>
<evidence type="ECO:0000313" key="3">
    <source>
        <dbReference type="Proteomes" id="UP000295497"/>
    </source>
</evidence>
<proteinExistence type="predicted"/>
<feature type="region of interest" description="Disordered" evidence="1">
    <location>
        <begin position="96"/>
        <end position="116"/>
    </location>
</feature>
<evidence type="ECO:0000256" key="1">
    <source>
        <dbReference type="SAM" id="MobiDB-lite"/>
    </source>
</evidence>
<organism evidence="2 3">
    <name type="scientific">Sorangium cellulosum</name>
    <name type="common">Polyangium cellulosum</name>
    <dbReference type="NCBI Taxonomy" id="56"/>
    <lineage>
        <taxon>Bacteria</taxon>
        <taxon>Pseudomonadati</taxon>
        <taxon>Myxococcota</taxon>
        <taxon>Polyangia</taxon>
        <taxon>Polyangiales</taxon>
        <taxon>Polyangiaceae</taxon>
        <taxon>Sorangium</taxon>
    </lineage>
</organism>
<dbReference type="Proteomes" id="UP000295497">
    <property type="component" value="Chromosome"/>
</dbReference>